<keyword evidence="6" id="KW-1185">Reference proteome</keyword>
<reference evidence="5 6" key="1">
    <citation type="journal article" date="2015" name="Genome Announc.">
        <title>Expanding the biotechnology potential of lactobacilli through comparative genomics of 213 strains and associated genera.</title>
        <authorList>
            <person name="Sun Z."/>
            <person name="Harris H.M."/>
            <person name="McCann A."/>
            <person name="Guo C."/>
            <person name="Argimon S."/>
            <person name="Zhang W."/>
            <person name="Yang X."/>
            <person name="Jeffery I.B."/>
            <person name="Cooney J.C."/>
            <person name="Kagawa T.F."/>
            <person name="Liu W."/>
            <person name="Song Y."/>
            <person name="Salvetti E."/>
            <person name="Wrobel A."/>
            <person name="Rasinkangas P."/>
            <person name="Parkhill J."/>
            <person name="Rea M.C."/>
            <person name="O'Sullivan O."/>
            <person name="Ritari J."/>
            <person name="Douillard F.P."/>
            <person name="Paul Ross R."/>
            <person name="Yang R."/>
            <person name="Briner A.E."/>
            <person name="Felis G.E."/>
            <person name="de Vos W.M."/>
            <person name="Barrangou R."/>
            <person name="Klaenhammer T.R."/>
            <person name="Caufield P.W."/>
            <person name="Cui Y."/>
            <person name="Zhang H."/>
            <person name="O'Toole P.W."/>
        </authorList>
    </citation>
    <scope>NUCLEOTIDE SEQUENCE [LARGE SCALE GENOMIC DNA]</scope>
    <source>
        <strain evidence="5 6">DSM 19910</strain>
    </source>
</reference>
<dbReference type="Pfam" id="PF08220">
    <property type="entry name" value="HTH_DeoR"/>
    <property type="match status" value="1"/>
</dbReference>
<evidence type="ECO:0000256" key="3">
    <source>
        <dbReference type="ARBA" id="ARBA00023163"/>
    </source>
</evidence>
<sequence length="259" mass="28947">MSQEKRVGLIKQLLEERQELTTKDIMSEFGVSQDTARRDIVLLDKRGEVKRTHGGILPLDFGNKVPNFQSRLAHFTRQKTQIALTAVNYFQAHHVYFVDASTILLKTCQNLNLPMTIFTHSLDNCMALAEKSKVTVKTLSGTLDHQNRFFYSSSAVEELNKVAFDTAFIAASGIDENGIYLLNQGDAEVVGTAVKRARKVILVAEHKKFVNTSYYSICSPDKISLFITDKVLSAKERSIFPAETEIKIAGADTIEQSVL</sequence>
<dbReference type="PRINTS" id="PR00037">
    <property type="entry name" value="HTHLACR"/>
</dbReference>
<dbReference type="PANTHER" id="PTHR30363:SF51">
    <property type="entry name" value="HTH-TYPE TRANSCRIPTIONAL REPRESSOR GLCR"/>
    <property type="match status" value="1"/>
</dbReference>
<protein>
    <submittedName>
        <fullName evidence="5">DeoR family transcriptional regulator</fullName>
    </submittedName>
</protein>
<dbReference type="PROSITE" id="PS00894">
    <property type="entry name" value="HTH_DEOR_1"/>
    <property type="match status" value="1"/>
</dbReference>
<name>A0A0R1MB86_9LACO</name>
<dbReference type="InterPro" id="IPR037171">
    <property type="entry name" value="NagB/RpiA_transferase-like"/>
</dbReference>
<evidence type="ECO:0000313" key="5">
    <source>
        <dbReference type="EMBL" id="KRL01515.1"/>
    </source>
</evidence>
<dbReference type="Gene3D" id="1.10.10.10">
    <property type="entry name" value="Winged helix-like DNA-binding domain superfamily/Winged helix DNA-binding domain"/>
    <property type="match status" value="1"/>
</dbReference>
<dbReference type="SUPFAM" id="SSF46785">
    <property type="entry name" value="Winged helix' DNA-binding domain"/>
    <property type="match status" value="1"/>
</dbReference>
<proteinExistence type="predicted"/>
<dbReference type="GO" id="GO:0003700">
    <property type="term" value="F:DNA-binding transcription factor activity"/>
    <property type="evidence" value="ECO:0007669"/>
    <property type="project" value="InterPro"/>
</dbReference>
<dbReference type="PANTHER" id="PTHR30363">
    <property type="entry name" value="HTH-TYPE TRANSCRIPTIONAL REGULATOR SRLR-RELATED"/>
    <property type="match status" value="1"/>
</dbReference>
<dbReference type="PATRIC" id="fig|1423731.3.peg.1229"/>
<dbReference type="EMBL" id="AZEF01000025">
    <property type="protein sequence ID" value="KRL01515.1"/>
    <property type="molecule type" value="Genomic_DNA"/>
</dbReference>
<dbReference type="InterPro" id="IPR036390">
    <property type="entry name" value="WH_DNA-bd_sf"/>
</dbReference>
<dbReference type="GO" id="GO:0003677">
    <property type="term" value="F:DNA binding"/>
    <property type="evidence" value="ECO:0007669"/>
    <property type="project" value="UniProtKB-KW"/>
</dbReference>
<evidence type="ECO:0000256" key="1">
    <source>
        <dbReference type="ARBA" id="ARBA00023015"/>
    </source>
</evidence>
<dbReference type="InterPro" id="IPR050313">
    <property type="entry name" value="Carb_Metab_HTH_regulators"/>
</dbReference>
<dbReference type="SUPFAM" id="SSF100950">
    <property type="entry name" value="NagB/RpiA/CoA transferase-like"/>
    <property type="match status" value="1"/>
</dbReference>
<dbReference type="InterPro" id="IPR018356">
    <property type="entry name" value="Tscrpt_reg_HTH_DeoR_CS"/>
</dbReference>
<gene>
    <name evidence="5" type="ORF">FC81_GL001198</name>
</gene>
<evidence type="ECO:0000313" key="6">
    <source>
        <dbReference type="Proteomes" id="UP000051621"/>
    </source>
</evidence>
<dbReference type="InterPro" id="IPR014036">
    <property type="entry name" value="DeoR-like_C"/>
</dbReference>
<evidence type="ECO:0000259" key="4">
    <source>
        <dbReference type="PROSITE" id="PS51000"/>
    </source>
</evidence>
<keyword evidence="2" id="KW-0238">DNA-binding</keyword>
<dbReference type="PROSITE" id="PS51000">
    <property type="entry name" value="HTH_DEOR_2"/>
    <property type="match status" value="1"/>
</dbReference>
<dbReference type="SMART" id="SM01134">
    <property type="entry name" value="DeoRC"/>
    <property type="match status" value="1"/>
</dbReference>
<dbReference type="InterPro" id="IPR036388">
    <property type="entry name" value="WH-like_DNA-bd_sf"/>
</dbReference>
<feature type="domain" description="HTH deoR-type" evidence="4">
    <location>
        <begin position="3"/>
        <end position="58"/>
    </location>
</feature>
<keyword evidence="3" id="KW-0804">Transcription</keyword>
<dbReference type="Proteomes" id="UP000051621">
    <property type="component" value="Unassembled WGS sequence"/>
</dbReference>
<dbReference type="RefSeq" id="WP_057743977.1">
    <property type="nucleotide sequence ID" value="NZ_AZEF01000025.1"/>
</dbReference>
<keyword evidence="1" id="KW-0805">Transcription regulation</keyword>
<accession>A0A0R1MB86</accession>
<dbReference type="AlphaFoldDB" id="A0A0R1MB86"/>
<comment type="caution">
    <text evidence="5">The sequence shown here is derived from an EMBL/GenBank/DDBJ whole genome shotgun (WGS) entry which is preliminary data.</text>
</comment>
<dbReference type="SMART" id="SM00420">
    <property type="entry name" value="HTH_DEOR"/>
    <property type="match status" value="1"/>
</dbReference>
<evidence type="ECO:0000256" key="2">
    <source>
        <dbReference type="ARBA" id="ARBA00023125"/>
    </source>
</evidence>
<dbReference type="OrthoDB" id="9798651at2"/>
<dbReference type="STRING" id="1423731.FC81_GL001198"/>
<dbReference type="Pfam" id="PF00455">
    <property type="entry name" value="DeoRC"/>
    <property type="match status" value="1"/>
</dbReference>
<organism evidence="5 6">
    <name type="scientific">Liquorilactobacillus capillatus DSM 19910</name>
    <dbReference type="NCBI Taxonomy" id="1423731"/>
    <lineage>
        <taxon>Bacteria</taxon>
        <taxon>Bacillati</taxon>
        <taxon>Bacillota</taxon>
        <taxon>Bacilli</taxon>
        <taxon>Lactobacillales</taxon>
        <taxon>Lactobacillaceae</taxon>
        <taxon>Liquorilactobacillus</taxon>
    </lineage>
</organism>
<dbReference type="InterPro" id="IPR001034">
    <property type="entry name" value="DeoR_HTH"/>
</dbReference>